<dbReference type="Proteomes" id="UP001589769">
    <property type="component" value="Unassembled WGS sequence"/>
</dbReference>
<sequence>MNSYDTDHKKKEIRSFVRIRELSNTPIKGKFNLTHLIKINAYIFQDSSDIAGKFRDEVIHGKHWQKERNYKGFGKILVSYSRMTTEDILALEKLLNSIDINKLKRLNKADFAKEITNLYQQLDYIHPFPDGNSRTLREFTRLLSEECGYKLDWSKAKQNELYLGRDYEVNNMAITKSTDPTLVERLQDENKAILAHKQYKPLQSLISDLLTKL</sequence>
<dbReference type="SUPFAM" id="SSF140931">
    <property type="entry name" value="Fic-like"/>
    <property type="match status" value="1"/>
</dbReference>
<keyword evidence="3" id="KW-0547">Nucleotide-binding</keyword>
<dbReference type="RefSeq" id="WP_382374927.1">
    <property type="nucleotide sequence ID" value="NZ_JBHLWA010000032.1"/>
</dbReference>
<dbReference type="Gene3D" id="1.10.3290.10">
    <property type="entry name" value="Fido-like domain"/>
    <property type="match status" value="1"/>
</dbReference>
<evidence type="ECO:0000256" key="6">
    <source>
        <dbReference type="ARBA" id="ARBA00047939"/>
    </source>
</evidence>
<keyword evidence="10" id="KW-1185">Reference proteome</keyword>
<evidence type="ECO:0000256" key="4">
    <source>
        <dbReference type="ARBA" id="ARBA00022840"/>
    </source>
</evidence>
<name>A0ABV6HWY6_9PAST</name>
<organism evidence="9 10">
    <name type="scientific">Gallibacterium melopsittaci</name>
    <dbReference type="NCBI Taxonomy" id="516063"/>
    <lineage>
        <taxon>Bacteria</taxon>
        <taxon>Pseudomonadati</taxon>
        <taxon>Pseudomonadota</taxon>
        <taxon>Gammaproteobacteria</taxon>
        <taxon>Pasteurellales</taxon>
        <taxon>Pasteurellaceae</taxon>
        <taxon>Gallibacterium</taxon>
    </lineage>
</organism>
<evidence type="ECO:0000256" key="1">
    <source>
        <dbReference type="ARBA" id="ARBA00022679"/>
    </source>
</evidence>
<reference evidence="9 10" key="1">
    <citation type="submission" date="2024-09" db="EMBL/GenBank/DDBJ databases">
        <authorList>
            <person name="Sun Q."/>
            <person name="Mori K."/>
        </authorList>
    </citation>
    <scope>NUCLEOTIDE SEQUENCE [LARGE SCALE GENOMIC DNA]</scope>
    <source>
        <strain evidence="9 10">CCM 7538</strain>
    </source>
</reference>
<dbReference type="PROSITE" id="PS51459">
    <property type="entry name" value="FIDO"/>
    <property type="match status" value="1"/>
</dbReference>
<comment type="catalytic activity">
    <reaction evidence="6">
        <text>L-threonyl-[protein] + ATP = 3-O-(5'-adenylyl)-L-threonyl-[protein] + diphosphate</text>
        <dbReference type="Rhea" id="RHEA:54292"/>
        <dbReference type="Rhea" id="RHEA-COMP:11060"/>
        <dbReference type="Rhea" id="RHEA-COMP:13847"/>
        <dbReference type="ChEBI" id="CHEBI:30013"/>
        <dbReference type="ChEBI" id="CHEBI:30616"/>
        <dbReference type="ChEBI" id="CHEBI:33019"/>
        <dbReference type="ChEBI" id="CHEBI:138113"/>
        <dbReference type="EC" id="2.7.7.108"/>
    </reaction>
</comment>
<dbReference type="Pfam" id="PF02661">
    <property type="entry name" value="Fic"/>
    <property type="match status" value="1"/>
</dbReference>
<keyword evidence="4" id="KW-0067">ATP-binding</keyword>
<dbReference type="InterPro" id="IPR003812">
    <property type="entry name" value="Fido"/>
</dbReference>
<dbReference type="EC" id="2.7.7.108" evidence="5"/>
<evidence type="ECO:0000313" key="9">
    <source>
        <dbReference type="EMBL" id="MFC0323386.1"/>
    </source>
</evidence>
<proteinExistence type="predicted"/>
<dbReference type="PANTHER" id="PTHR39560:SF1">
    <property type="entry name" value="PROTEIN ADENYLYLTRANSFERASE FIC-RELATED"/>
    <property type="match status" value="1"/>
</dbReference>
<evidence type="ECO:0000256" key="5">
    <source>
        <dbReference type="ARBA" id="ARBA00034531"/>
    </source>
</evidence>
<dbReference type="PANTHER" id="PTHR39560">
    <property type="entry name" value="PROTEIN ADENYLYLTRANSFERASE FIC-RELATED"/>
    <property type="match status" value="1"/>
</dbReference>
<evidence type="ECO:0000256" key="2">
    <source>
        <dbReference type="ARBA" id="ARBA00022695"/>
    </source>
</evidence>
<keyword evidence="2" id="KW-0548">Nucleotidyltransferase</keyword>
<comment type="catalytic activity">
    <reaction evidence="7">
        <text>L-tyrosyl-[protein] + ATP = O-(5'-adenylyl)-L-tyrosyl-[protein] + diphosphate</text>
        <dbReference type="Rhea" id="RHEA:54288"/>
        <dbReference type="Rhea" id="RHEA-COMP:10136"/>
        <dbReference type="Rhea" id="RHEA-COMP:13846"/>
        <dbReference type="ChEBI" id="CHEBI:30616"/>
        <dbReference type="ChEBI" id="CHEBI:33019"/>
        <dbReference type="ChEBI" id="CHEBI:46858"/>
        <dbReference type="ChEBI" id="CHEBI:83624"/>
        <dbReference type="EC" id="2.7.7.108"/>
    </reaction>
</comment>
<keyword evidence="1" id="KW-0808">Transferase</keyword>
<feature type="domain" description="Fido" evidence="8">
    <location>
        <begin position="31"/>
        <end position="188"/>
    </location>
</feature>
<evidence type="ECO:0000256" key="3">
    <source>
        <dbReference type="ARBA" id="ARBA00022741"/>
    </source>
</evidence>
<gene>
    <name evidence="9" type="ORF">ACFFHT_07420</name>
</gene>
<evidence type="ECO:0000256" key="7">
    <source>
        <dbReference type="ARBA" id="ARBA00048696"/>
    </source>
</evidence>
<dbReference type="InterPro" id="IPR036597">
    <property type="entry name" value="Fido-like_dom_sf"/>
</dbReference>
<comment type="caution">
    <text evidence="9">The sequence shown here is derived from an EMBL/GenBank/DDBJ whole genome shotgun (WGS) entry which is preliminary data.</text>
</comment>
<dbReference type="EMBL" id="JBHLWA010000032">
    <property type="protein sequence ID" value="MFC0323386.1"/>
    <property type="molecule type" value="Genomic_DNA"/>
</dbReference>
<evidence type="ECO:0000259" key="8">
    <source>
        <dbReference type="PROSITE" id="PS51459"/>
    </source>
</evidence>
<protein>
    <recommendedName>
        <fullName evidence="5">protein adenylyltransferase</fullName>
        <ecNumber evidence="5">2.7.7.108</ecNumber>
    </recommendedName>
</protein>
<evidence type="ECO:0000313" key="10">
    <source>
        <dbReference type="Proteomes" id="UP001589769"/>
    </source>
</evidence>
<accession>A0ABV6HWY6</accession>